<organism evidence="1">
    <name type="scientific">Solanum lycopersicum</name>
    <name type="common">Tomato</name>
    <name type="synonym">Lycopersicon esculentum</name>
    <dbReference type="NCBI Taxonomy" id="4081"/>
    <lineage>
        <taxon>Eukaryota</taxon>
        <taxon>Viridiplantae</taxon>
        <taxon>Streptophyta</taxon>
        <taxon>Embryophyta</taxon>
        <taxon>Tracheophyta</taxon>
        <taxon>Spermatophyta</taxon>
        <taxon>Magnoliopsida</taxon>
        <taxon>eudicotyledons</taxon>
        <taxon>Gunneridae</taxon>
        <taxon>Pentapetalae</taxon>
        <taxon>asterids</taxon>
        <taxon>lamiids</taxon>
        <taxon>Solanales</taxon>
        <taxon>Solanaceae</taxon>
        <taxon>Solanoideae</taxon>
        <taxon>Solaneae</taxon>
        <taxon>Solanum</taxon>
        <taxon>Solanum subgen. Lycopersicon</taxon>
    </lineage>
</organism>
<evidence type="ECO:0000313" key="2">
    <source>
        <dbReference type="Proteomes" id="UP000004994"/>
    </source>
</evidence>
<accession>A0A3Q7G955</accession>
<keyword evidence="2" id="KW-1185">Reference proteome</keyword>
<dbReference type="Proteomes" id="UP000004994">
    <property type="component" value="Chromosome 5"/>
</dbReference>
<dbReference type="EnsemblPlants" id="Solyc05g005385.1.1">
    <property type="protein sequence ID" value="Solyc05g005385.1.1"/>
    <property type="gene ID" value="Solyc05g005385.1"/>
</dbReference>
<evidence type="ECO:0000313" key="1">
    <source>
        <dbReference type="EnsemblPlants" id="Solyc05g005385.1.1"/>
    </source>
</evidence>
<sequence>MGFNPDKCDAVLKDVDYVAFLLIDYEGSFHFITQLFLLKPDLISIERQEEILIFQLRQRNKIDASIREKHWSVDVPDRSTIKRLCLQIDETLSQRTELLSYLTMEKDRVNEAMRFVRLRKFKGPSTGIRMAEN</sequence>
<reference evidence="1" key="1">
    <citation type="journal article" date="2012" name="Nature">
        <title>The tomato genome sequence provides insights into fleshy fruit evolution.</title>
        <authorList>
            <consortium name="Tomato Genome Consortium"/>
        </authorList>
    </citation>
    <scope>NUCLEOTIDE SEQUENCE [LARGE SCALE GENOMIC DNA]</scope>
    <source>
        <strain evidence="1">cv. Heinz 1706</strain>
    </source>
</reference>
<proteinExistence type="predicted"/>
<dbReference type="AlphaFoldDB" id="A0A3Q7G955"/>
<dbReference type="InParanoid" id="A0A3Q7G955"/>
<name>A0A3Q7G955_SOLLC</name>
<protein>
    <submittedName>
        <fullName evidence="1">Uncharacterized protein</fullName>
    </submittedName>
</protein>
<reference evidence="1" key="2">
    <citation type="submission" date="2019-01" db="UniProtKB">
        <authorList>
            <consortium name="EnsemblPlants"/>
        </authorList>
    </citation>
    <scope>IDENTIFICATION</scope>
    <source>
        <strain evidence="1">cv. Heinz 1706</strain>
    </source>
</reference>
<dbReference type="Gramene" id="Solyc05g005385.1.1">
    <property type="protein sequence ID" value="Solyc05g005385.1.1"/>
    <property type="gene ID" value="Solyc05g005385.1"/>
</dbReference>